<organism evidence="3 4">
    <name type="scientific">Massilia agrisoli</name>
    <dbReference type="NCBI Taxonomy" id="2892444"/>
    <lineage>
        <taxon>Bacteria</taxon>
        <taxon>Pseudomonadati</taxon>
        <taxon>Pseudomonadota</taxon>
        <taxon>Betaproteobacteria</taxon>
        <taxon>Burkholderiales</taxon>
        <taxon>Oxalobacteraceae</taxon>
        <taxon>Telluria group</taxon>
        <taxon>Massilia</taxon>
    </lineage>
</organism>
<dbReference type="Pfam" id="PF01145">
    <property type="entry name" value="Band_7"/>
    <property type="match status" value="1"/>
</dbReference>
<keyword evidence="1" id="KW-0175">Coiled coil</keyword>
<evidence type="ECO:0000313" key="4">
    <source>
        <dbReference type="Proteomes" id="UP001198701"/>
    </source>
</evidence>
<dbReference type="Proteomes" id="UP001198701">
    <property type="component" value="Unassembled WGS sequence"/>
</dbReference>
<reference evidence="3 4" key="1">
    <citation type="submission" date="2021-11" db="EMBL/GenBank/DDBJ databases">
        <authorList>
            <person name="Huq M.A."/>
        </authorList>
    </citation>
    <scope>NUCLEOTIDE SEQUENCE [LARGE SCALE GENOMIC DNA]</scope>
    <source>
        <strain evidence="3 4">MAHUQ-52</strain>
    </source>
</reference>
<comment type="caution">
    <text evidence="3">The sequence shown here is derived from an EMBL/GenBank/DDBJ whole genome shotgun (WGS) entry which is preliminary data.</text>
</comment>
<dbReference type="InterPro" id="IPR001107">
    <property type="entry name" value="Band_7"/>
</dbReference>
<sequence length="682" mass="77804">MFQMFGFGGVKCPRCEHKNAGDSGYCSRCGLTLGAPRSEPLLRENRWIPGDGELAVFFGVRELSGLFVKTLRVPATTRAYILQGDKATEVPQGEYEIEGFFSRLNNLLRDQHAEILITRSAALPVDFSFGDLRTAEHLAVSARFRVSLKIDQVPMFAQHFMTAPGTVTAEHLRDLLAPSVRQLAAEFVASQSLRDMAANRELRLQLDERLQSALKMRLAEYGLAVVQVDTLSLHHDKFDANRERIGSLWMVTDERHVKLEHEKQLDQLYNDEEWQRIRREEQDVRLRYRRAEIRQEETVERAELSVQNAERVHAIRAREIDLYSRIVESKNRKEAIVRGAGDMLAELEHELAKKGKARADEAADWEHLRQLARIRMHTELEAARQDAGNAQLLARQRFSHQLLQQQIQNKITQALAIEDETRKRAELARLHDSEREAQEYERALEREQQRASVQSLALANAARQREAQREQEWEDQLALDRQRDLLRASGRLDADAQHEKLMRTIEADALHTRQEQEIQLDAEERRHALKRRENEAQWQHELHRMERIGGMDDTAKVVLAPAENAALLADVMKTQVHASMSPGQLEALAGVSPLDAARLADERVQQDRARRELEMDKDRRHQVDLMKLQNDVNKAALATQSQLGVGVAQVRGAMPAMRTCPNGHMAGPLDRFCAQCGAPLPP</sequence>
<accession>A0ABS8IUM0</accession>
<evidence type="ECO:0000256" key="1">
    <source>
        <dbReference type="SAM" id="Coils"/>
    </source>
</evidence>
<evidence type="ECO:0000313" key="3">
    <source>
        <dbReference type="EMBL" id="MCC6072322.1"/>
    </source>
</evidence>
<name>A0ABS8IUM0_9BURK</name>
<evidence type="ECO:0000259" key="2">
    <source>
        <dbReference type="Pfam" id="PF01145"/>
    </source>
</evidence>
<gene>
    <name evidence="3" type="ORF">LMJ30_15335</name>
</gene>
<feature type="domain" description="Band 7" evidence="2">
    <location>
        <begin position="125"/>
        <end position="229"/>
    </location>
</feature>
<dbReference type="EMBL" id="JAJHPV010000014">
    <property type="protein sequence ID" value="MCC6072322.1"/>
    <property type="molecule type" value="Genomic_DNA"/>
</dbReference>
<proteinExistence type="predicted"/>
<protein>
    <recommendedName>
        <fullName evidence="2">Band 7 domain-containing protein</fullName>
    </recommendedName>
</protein>
<keyword evidence="4" id="KW-1185">Reference proteome</keyword>
<dbReference type="RefSeq" id="WP_229433211.1">
    <property type="nucleotide sequence ID" value="NZ_JAJHPV010000014.1"/>
</dbReference>
<feature type="coiled-coil region" evidence="1">
    <location>
        <begin position="423"/>
        <end position="450"/>
    </location>
</feature>